<feature type="transmembrane region" description="Helical" evidence="5">
    <location>
        <begin position="258"/>
        <end position="285"/>
    </location>
</feature>
<feature type="transmembrane region" description="Helical" evidence="5">
    <location>
        <begin position="322"/>
        <end position="343"/>
    </location>
</feature>
<dbReference type="GO" id="GO:0012505">
    <property type="term" value="C:endomembrane system"/>
    <property type="evidence" value="ECO:0007669"/>
    <property type="project" value="UniProtKB-SubCell"/>
</dbReference>
<dbReference type="SUPFAM" id="SSF103473">
    <property type="entry name" value="MFS general substrate transporter"/>
    <property type="match status" value="1"/>
</dbReference>
<feature type="transmembrane region" description="Helical" evidence="5">
    <location>
        <begin position="363"/>
        <end position="383"/>
    </location>
</feature>
<dbReference type="InterPro" id="IPR005829">
    <property type="entry name" value="Sugar_transporter_CS"/>
</dbReference>
<dbReference type="InterPro" id="IPR020846">
    <property type="entry name" value="MFS_dom"/>
</dbReference>
<feature type="transmembrane region" description="Helical" evidence="5">
    <location>
        <begin position="297"/>
        <end position="316"/>
    </location>
</feature>
<name>A0A6B0GR55_9EURY</name>
<feature type="transmembrane region" description="Helical" evidence="5">
    <location>
        <begin position="167"/>
        <end position="189"/>
    </location>
</feature>
<evidence type="ECO:0000256" key="1">
    <source>
        <dbReference type="ARBA" id="ARBA00004127"/>
    </source>
</evidence>
<keyword evidence="3 5" id="KW-1133">Transmembrane helix</keyword>
<sequence length="437" mass="45428">MVSVGLPRDRWRWVLWAVLSGGFLLVNFHRVSTAVLAESLGRAFDTTGAQLGLLHASFFYIYAGLQLPAGVLADRAGTRRVAAAGVAVMSVGVVWFALADSLVSGFAGRALVGLGGSVCYIAILRFCANWFRDDQFATMTGWTVAAAGLGGVLATTPLALAVEATGWRTTLLVTAAVGGVLAVGIFALVRDSPEKAGFLPVEGATPPTRSVDLGTVWSNVVRVLRDRETWILGVMLFFVIGTNFTVLGLWGVPFVVDVYGTTVAAASTVVLVGNVGLLLGPPVVGTLSDRIGRRTDVILASAVVFTLSYGVVFLVVTPPLVVFAALLFLAMFSNGGTLLAYTVAKERHAASASGTVTGTVNSLGYFGAAVFPALMGVVLDAYWTGRTVDGARVYTVPGYRVAFGLATATGVVAVACAVYLHVRTSSGANARAVPADD</sequence>
<dbReference type="GO" id="GO:0016020">
    <property type="term" value="C:membrane"/>
    <property type="evidence" value="ECO:0007669"/>
    <property type="project" value="InterPro"/>
</dbReference>
<dbReference type="Pfam" id="PF07690">
    <property type="entry name" value="MFS_1"/>
    <property type="match status" value="1"/>
</dbReference>
<keyword evidence="2 5" id="KW-0812">Transmembrane</keyword>
<feature type="transmembrane region" description="Helical" evidence="5">
    <location>
        <begin position="230"/>
        <end position="252"/>
    </location>
</feature>
<accession>A0A6B0GR55</accession>
<evidence type="ECO:0000256" key="2">
    <source>
        <dbReference type="ARBA" id="ARBA00022692"/>
    </source>
</evidence>
<comment type="caution">
    <text evidence="7">The sequence shown here is derived from an EMBL/GenBank/DDBJ whole genome shotgun (WGS) entry which is preliminary data.</text>
</comment>
<dbReference type="GO" id="GO:0061513">
    <property type="term" value="F:glucose 6-phosphate:phosphate antiporter activity"/>
    <property type="evidence" value="ECO:0007669"/>
    <property type="project" value="TreeGrafter"/>
</dbReference>
<feature type="transmembrane region" description="Helical" evidence="5">
    <location>
        <begin position="140"/>
        <end position="161"/>
    </location>
</feature>
<evidence type="ECO:0000313" key="7">
    <source>
        <dbReference type="EMBL" id="MWG34605.1"/>
    </source>
</evidence>
<feature type="domain" description="Major facilitator superfamily (MFS) profile" evidence="6">
    <location>
        <begin position="15"/>
        <end position="425"/>
    </location>
</feature>
<dbReference type="GO" id="GO:0035435">
    <property type="term" value="P:phosphate ion transmembrane transport"/>
    <property type="evidence" value="ECO:0007669"/>
    <property type="project" value="TreeGrafter"/>
</dbReference>
<feature type="transmembrane region" description="Helical" evidence="5">
    <location>
        <begin position="110"/>
        <end position="128"/>
    </location>
</feature>
<keyword evidence="8" id="KW-1185">Reference proteome</keyword>
<evidence type="ECO:0000256" key="5">
    <source>
        <dbReference type="SAM" id="Phobius"/>
    </source>
</evidence>
<keyword evidence="4 5" id="KW-0472">Membrane</keyword>
<dbReference type="EMBL" id="WSZK01000015">
    <property type="protein sequence ID" value="MWG34605.1"/>
    <property type="molecule type" value="Genomic_DNA"/>
</dbReference>
<evidence type="ECO:0000256" key="4">
    <source>
        <dbReference type="ARBA" id="ARBA00023136"/>
    </source>
</evidence>
<evidence type="ECO:0000259" key="6">
    <source>
        <dbReference type="PROSITE" id="PS50850"/>
    </source>
</evidence>
<organism evidence="7 8">
    <name type="scientific">Halomarina oriensis</name>
    <dbReference type="NCBI Taxonomy" id="671145"/>
    <lineage>
        <taxon>Archaea</taxon>
        <taxon>Methanobacteriati</taxon>
        <taxon>Methanobacteriota</taxon>
        <taxon>Stenosarchaea group</taxon>
        <taxon>Halobacteria</taxon>
        <taxon>Halobacteriales</taxon>
        <taxon>Natronomonadaceae</taxon>
        <taxon>Halomarina</taxon>
    </lineage>
</organism>
<dbReference type="Proteomes" id="UP000451471">
    <property type="component" value="Unassembled WGS sequence"/>
</dbReference>
<dbReference type="InterPro" id="IPR051337">
    <property type="entry name" value="OPA_Antiporter"/>
</dbReference>
<dbReference type="PROSITE" id="PS50850">
    <property type="entry name" value="MFS"/>
    <property type="match status" value="1"/>
</dbReference>
<dbReference type="PROSITE" id="PS00216">
    <property type="entry name" value="SUGAR_TRANSPORT_1"/>
    <property type="match status" value="1"/>
</dbReference>
<dbReference type="Gene3D" id="1.20.1250.20">
    <property type="entry name" value="MFS general substrate transporter like domains"/>
    <property type="match status" value="2"/>
</dbReference>
<feature type="transmembrane region" description="Helical" evidence="5">
    <location>
        <begin position="53"/>
        <end position="73"/>
    </location>
</feature>
<gene>
    <name evidence="7" type="ORF">GQS65_08900</name>
</gene>
<evidence type="ECO:0000313" key="8">
    <source>
        <dbReference type="Proteomes" id="UP000451471"/>
    </source>
</evidence>
<dbReference type="InterPro" id="IPR011701">
    <property type="entry name" value="MFS"/>
</dbReference>
<proteinExistence type="predicted"/>
<dbReference type="InterPro" id="IPR036259">
    <property type="entry name" value="MFS_trans_sf"/>
</dbReference>
<dbReference type="PANTHER" id="PTHR43826">
    <property type="entry name" value="GLUCOSE-6-PHOSPHATE EXCHANGER SLC37A4"/>
    <property type="match status" value="1"/>
</dbReference>
<dbReference type="PANTHER" id="PTHR43826:SF3">
    <property type="entry name" value="GLUCOSE-6-PHOSPHATE EXCHANGER SLC37A4"/>
    <property type="match status" value="1"/>
</dbReference>
<reference evidence="7 8" key="1">
    <citation type="submission" date="2019-12" db="EMBL/GenBank/DDBJ databases">
        <title>Halocatena pleomorpha gen. nov. sp. nov., an extremely halophilic archaeon of family Halobacteriaceae isolated from saltpan soil.</title>
        <authorList>
            <person name="Pal Y."/>
            <person name="Verma A."/>
            <person name="Krishnamurthi S."/>
            <person name="Kumar P."/>
        </authorList>
    </citation>
    <scope>NUCLEOTIDE SEQUENCE [LARGE SCALE GENOMIC DNA]</scope>
    <source>
        <strain evidence="7 8">JCM 16495</strain>
    </source>
</reference>
<feature type="transmembrane region" description="Helical" evidence="5">
    <location>
        <begin position="80"/>
        <end position="98"/>
    </location>
</feature>
<feature type="transmembrane region" description="Helical" evidence="5">
    <location>
        <begin position="403"/>
        <end position="422"/>
    </location>
</feature>
<evidence type="ECO:0000256" key="3">
    <source>
        <dbReference type="ARBA" id="ARBA00022989"/>
    </source>
</evidence>
<dbReference type="AlphaFoldDB" id="A0A6B0GR55"/>
<comment type="subcellular location">
    <subcellularLocation>
        <location evidence="1">Endomembrane system</location>
        <topology evidence="1">Multi-pass membrane protein</topology>
    </subcellularLocation>
</comment>
<protein>
    <submittedName>
        <fullName evidence="7">MFS transporter</fullName>
    </submittedName>
</protein>